<evidence type="ECO:0000313" key="1">
    <source>
        <dbReference type="EMBL" id="KIC60310.1"/>
    </source>
</evidence>
<dbReference type="AlphaFoldDB" id="A0A0B4D7W1"/>
<gene>
    <name evidence="1" type="ORF">RM52_01510</name>
</gene>
<dbReference type="Proteomes" id="UP000031202">
    <property type="component" value="Unassembled WGS sequence"/>
</dbReference>
<comment type="caution">
    <text evidence="1">The sequence shown here is derived from an EMBL/GenBank/DDBJ whole genome shotgun (WGS) entry which is preliminary data.</text>
</comment>
<name>A0A0B4D7W1_9MICO</name>
<sequence>MTGTGPTGWPGLDFPVPAGARSVSIDFTCERAGHYVVEFGDAMAENTSPISGTCGAPAALAWPVDAKTQPSIAVTVDDGVAWTATPLFSTAEFVRDAAVTADCAAFVDIYSALINADQGYIQYKAFDAATWTTRVAAASSQLAALAAASTSSLKWPLTSMSHTVSTATVPGTAQAGIADDVAQIGAACNANQTPYFIKAEFGG</sequence>
<reference evidence="1 2" key="1">
    <citation type="submission" date="2014-12" db="EMBL/GenBank/DDBJ databases">
        <title>Genome sequencing of Microbacterium hominis TPW29.</title>
        <authorList>
            <person name="Tan P.W."/>
            <person name="Chan K.-G."/>
        </authorList>
    </citation>
    <scope>NUCLEOTIDE SEQUENCE [LARGE SCALE GENOMIC DNA]</scope>
    <source>
        <strain evidence="1 2">TPW29</strain>
    </source>
</reference>
<accession>A0A0B4D7W1</accession>
<proteinExistence type="predicted"/>
<organism evidence="1 2">
    <name type="scientific">Microbacterium hominis</name>
    <dbReference type="NCBI Taxonomy" id="162426"/>
    <lineage>
        <taxon>Bacteria</taxon>
        <taxon>Bacillati</taxon>
        <taxon>Actinomycetota</taxon>
        <taxon>Actinomycetes</taxon>
        <taxon>Micrococcales</taxon>
        <taxon>Microbacteriaceae</taxon>
        <taxon>Microbacterium</taxon>
    </lineage>
</organism>
<protein>
    <submittedName>
        <fullName evidence="1">Uncharacterized protein</fullName>
    </submittedName>
</protein>
<evidence type="ECO:0000313" key="2">
    <source>
        <dbReference type="Proteomes" id="UP000031202"/>
    </source>
</evidence>
<dbReference type="EMBL" id="JWSZ01000001">
    <property type="protein sequence ID" value="KIC60310.1"/>
    <property type="molecule type" value="Genomic_DNA"/>
</dbReference>